<dbReference type="GeneID" id="104600240"/>
<dbReference type="eggNOG" id="ENOG502QVBJ">
    <property type="taxonomic scope" value="Eukaryota"/>
</dbReference>
<feature type="compositionally biased region" description="Polar residues" evidence="1">
    <location>
        <begin position="371"/>
        <end position="385"/>
    </location>
</feature>
<evidence type="ECO:0000313" key="2">
    <source>
        <dbReference type="Proteomes" id="UP000189703"/>
    </source>
</evidence>
<feature type="region of interest" description="Disordered" evidence="1">
    <location>
        <begin position="42"/>
        <end position="63"/>
    </location>
</feature>
<evidence type="ECO:0000313" key="3">
    <source>
        <dbReference type="RefSeq" id="XP_010261396.1"/>
    </source>
</evidence>
<reference evidence="3" key="1">
    <citation type="submission" date="2025-08" db="UniProtKB">
        <authorList>
            <consortium name="RefSeq"/>
        </authorList>
    </citation>
    <scope>IDENTIFICATION</scope>
</reference>
<organism evidence="2 3">
    <name type="scientific">Nelumbo nucifera</name>
    <name type="common">Sacred lotus</name>
    <dbReference type="NCBI Taxonomy" id="4432"/>
    <lineage>
        <taxon>Eukaryota</taxon>
        <taxon>Viridiplantae</taxon>
        <taxon>Streptophyta</taxon>
        <taxon>Embryophyta</taxon>
        <taxon>Tracheophyta</taxon>
        <taxon>Spermatophyta</taxon>
        <taxon>Magnoliopsida</taxon>
        <taxon>Proteales</taxon>
        <taxon>Nelumbonaceae</taxon>
        <taxon>Nelumbo</taxon>
    </lineage>
</organism>
<protein>
    <submittedName>
        <fullName evidence="3">Uncharacterized protein LOC104600240 isoform X1</fullName>
    </submittedName>
</protein>
<dbReference type="PANTHER" id="PTHR36723:SF1">
    <property type="entry name" value="F22C12.19"/>
    <property type="match status" value="1"/>
</dbReference>
<feature type="compositionally biased region" description="Polar residues" evidence="1">
    <location>
        <begin position="636"/>
        <end position="648"/>
    </location>
</feature>
<feature type="region of interest" description="Disordered" evidence="1">
    <location>
        <begin position="371"/>
        <end position="390"/>
    </location>
</feature>
<dbReference type="FunCoup" id="A0A1U8A2X2">
    <property type="interactions" value="1695"/>
</dbReference>
<evidence type="ECO:0000256" key="1">
    <source>
        <dbReference type="SAM" id="MobiDB-lite"/>
    </source>
</evidence>
<name>A0A1U8A2X2_NELNU</name>
<feature type="compositionally biased region" description="Basic and acidic residues" evidence="1">
    <location>
        <begin position="551"/>
        <end position="562"/>
    </location>
</feature>
<dbReference type="RefSeq" id="XP_010261396.1">
    <property type="nucleotide sequence ID" value="XM_010263094.2"/>
</dbReference>
<feature type="region of interest" description="Disordered" evidence="1">
    <location>
        <begin position="550"/>
        <end position="648"/>
    </location>
</feature>
<dbReference type="KEGG" id="nnu:104600240"/>
<accession>A0A1U8A2X2</accession>
<dbReference type="Proteomes" id="UP000189703">
    <property type="component" value="Unplaced"/>
</dbReference>
<dbReference type="PANTHER" id="PTHR36723">
    <property type="entry name" value="F22C12.19"/>
    <property type="match status" value="1"/>
</dbReference>
<feature type="region of interest" description="Disordered" evidence="1">
    <location>
        <begin position="108"/>
        <end position="138"/>
    </location>
</feature>
<feature type="region of interest" description="Disordered" evidence="1">
    <location>
        <begin position="681"/>
        <end position="703"/>
    </location>
</feature>
<keyword evidence="2" id="KW-1185">Reference proteome</keyword>
<feature type="compositionally biased region" description="Basic and acidic residues" evidence="1">
    <location>
        <begin position="614"/>
        <end position="624"/>
    </location>
</feature>
<proteinExistence type="predicted"/>
<feature type="compositionally biased region" description="Low complexity" evidence="1">
    <location>
        <begin position="45"/>
        <end position="56"/>
    </location>
</feature>
<dbReference type="AlphaFoldDB" id="A0A1U8A2X2"/>
<dbReference type="OMA" id="SSLCCTE"/>
<sequence>MDAVELPLPAAVAMSKLLTGEGVGRTKATMEEEEIREPDRVSILGSPSSTGCSSSTGRKEVNSVSRHRKADAEILKQESKFPDHHSENISGHCRDSNNLLLHKCESKQLHRKGGKVPRSCSPCSKRPRTEQPENPMTQDGIVISEKLASGVTKCTSTEKSRVIKQKHSLDGKRGDRRNSKAAMKTKFDSFFSKAGFIGSNSAAGGNNLLGIYGLKSDIHDITKHVDELSLNELFDDNYKCPSLCQDKGKKATNTSENILNLVRKACSILQFQRHAQSQNVVDIDSNNRKTSPWPLSSESCVKNSVDCDKGDNFTTDLASSSKDSIKPGAPINANSSQLYELKDMLGRLALPPAKDLDSLLLDTVKSAVSSRNISDLRSGKPTSNRSSLPSFSWSHSLSGSCRTNIDPGKMSTNRSTCQSRWVRMGNAASSPGVALAFADLDSLPYDDSLVPSGGKEFVHESEKSLSVHVNSSLCEPLSSTVACHLPEAEGDLKCQGNCAVLMGSPVNAMPVQETEVDFVEMEQSERTDAGHSPRVISAAQTLYEIATHSWKQKEGKEGDGKVRWPKRPSTKAMKAPKPGASTGKTESVSVTAKPETGHGCITDQTTTSKRPRLHTKDERKDVSPKKGLARGMIKWSTPTSSKSSLNKFEQESVTDTKLLNSDPIRLLGTLPSPARMLDKAYNGQQKSRMTLAMDWGRGKSKKE</sequence>
<gene>
    <name evidence="3" type="primary">LOC104600240</name>
</gene>
<dbReference type="OrthoDB" id="755659at2759"/>